<feature type="repeat" description="PPR" evidence="3">
    <location>
        <begin position="340"/>
        <end position="374"/>
    </location>
</feature>
<keyword evidence="5" id="KW-1185">Reference proteome</keyword>
<dbReference type="FunFam" id="1.25.40.10:FF:000690">
    <property type="entry name" value="Pentatricopeptide repeat-containing protein"/>
    <property type="match status" value="1"/>
</dbReference>
<evidence type="ECO:0000256" key="3">
    <source>
        <dbReference type="PROSITE-ProRule" id="PRU00708"/>
    </source>
</evidence>
<dbReference type="InterPro" id="IPR046849">
    <property type="entry name" value="E2_motif"/>
</dbReference>
<dbReference type="EMBL" id="LR746275">
    <property type="protein sequence ID" value="CAA7406230.1"/>
    <property type="molecule type" value="Genomic_DNA"/>
</dbReference>
<dbReference type="PANTHER" id="PTHR47926:SF344">
    <property type="entry name" value="OS07G0636900 PROTEIN"/>
    <property type="match status" value="1"/>
</dbReference>
<dbReference type="AlphaFoldDB" id="A0A7I8L8M9"/>
<dbReference type="NCBIfam" id="TIGR00756">
    <property type="entry name" value="PPR"/>
    <property type="match status" value="3"/>
</dbReference>
<name>A0A7I8L8M9_SPIIN</name>
<gene>
    <name evidence="4" type="ORF">SI8410_12016908</name>
</gene>
<organism evidence="4 5">
    <name type="scientific">Spirodela intermedia</name>
    <name type="common">Intermediate duckweed</name>
    <dbReference type="NCBI Taxonomy" id="51605"/>
    <lineage>
        <taxon>Eukaryota</taxon>
        <taxon>Viridiplantae</taxon>
        <taxon>Streptophyta</taxon>
        <taxon>Embryophyta</taxon>
        <taxon>Tracheophyta</taxon>
        <taxon>Spermatophyta</taxon>
        <taxon>Magnoliopsida</taxon>
        <taxon>Liliopsida</taxon>
        <taxon>Araceae</taxon>
        <taxon>Lemnoideae</taxon>
        <taxon>Spirodela</taxon>
    </lineage>
</organism>
<feature type="repeat" description="PPR" evidence="3">
    <location>
        <begin position="239"/>
        <end position="273"/>
    </location>
</feature>
<dbReference type="FunFam" id="1.25.40.10:FF:000348">
    <property type="entry name" value="Pentatricopeptide repeat-containing protein chloroplastic"/>
    <property type="match status" value="1"/>
</dbReference>
<dbReference type="GO" id="GO:0009451">
    <property type="term" value="P:RNA modification"/>
    <property type="evidence" value="ECO:0007669"/>
    <property type="project" value="InterPro"/>
</dbReference>
<dbReference type="OrthoDB" id="750171at2759"/>
<dbReference type="Pfam" id="PF20431">
    <property type="entry name" value="E_motif"/>
    <property type="match status" value="1"/>
</dbReference>
<dbReference type="Pfam" id="PF01535">
    <property type="entry name" value="PPR"/>
    <property type="match status" value="4"/>
</dbReference>
<accession>A0A7I8L8M9</accession>
<feature type="repeat" description="PPR" evidence="3">
    <location>
        <begin position="76"/>
        <end position="110"/>
    </location>
</feature>
<sequence length="579" mass="63496">MRIPRAGSSPEQEAMLLLHQCNTLDHLRQVQALILKSSLHRHPFLLAKFLRRCFSLPSPEALPYGLSLFHHHPNPDGFLCNTAIAAHLRAGRPAESLRLFRHMQRLAITVDSFGVSLAVQGGAGCRDARAGCVLHGQAAKRGFSADVFVQTALVEMYAKTGGISMARQLFDEMPRRDLVAHNVMLGEYVSCGEIAAARKLFEEMPSRDLVSWNTMIHGLAVSGDLAGAREIFERSRERDVISWSSMISGYARRRLPGEALELFREMQVAGVSPDKVTMASLLSAAGDLGALATGRMIHDYVNKNRMEMDVKLDTSLLDMYAKCGDIESSLVVFERMNERDVFAWSAMIAGLANHGRAEYALELFSEMLSQGVEPNGSTFVGVLSACNHAGLVSRGRAYFNSMAGVHGIAPTIEHYGCLVDLLGRAGHLHEAREVIMAMPVEPDAVLWRALLGACRVHKNLELAREAAIELVKMEPWVEGHYVLFSNVLAQASRWDGVAGVRRTMKESGIKKVPGSSSVEVDGVVYAFIAGDRSHPRSEEIYAMLDEMNWSTGKKLTGDVAGAVEDDDFSGWSNESELAS</sequence>
<dbReference type="InterPro" id="IPR002885">
    <property type="entry name" value="PPR_rpt"/>
</dbReference>
<dbReference type="Proteomes" id="UP000663760">
    <property type="component" value="Chromosome 12"/>
</dbReference>
<evidence type="ECO:0000313" key="5">
    <source>
        <dbReference type="Proteomes" id="UP000663760"/>
    </source>
</evidence>
<dbReference type="Pfam" id="PF20430">
    <property type="entry name" value="Eplus_motif"/>
    <property type="match status" value="1"/>
</dbReference>
<comment type="similarity">
    <text evidence="1">Belongs to the PPR family. PCMP-H subfamily.</text>
</comment>
<dbReference type="InterPro" id="IPR011990">
    <property type="entry name" value="TPR-like_helical_dom_sf"/>
</dbReference>
<dbReference type="PROSITE" id="PS51375">
    <property type="entry name" value="PPR"/>
    <property type="match status" value="4"/>
</dbReference>
<evidence type="ECO:0000256" key="1">
    <source>
        <dbReference type="ARBA" id="ARBA00006643"/>
    </source>
</evidence>
<feature type="repeat" description="PPR" evidence="3">
    <location>
        <begin position="177"/>
        <end position="211"/>
    </location>
</feature>
<protein>
    <submittedName>
        <fullName evidence="4">Uncharacterized protein</fullName>
    </submittedName>
</protein>
<evidence type="ECO:0000256" key="2">
    <source>
        <dbReference type="ARBA" id="ARBA00022737"/>
    </source>
</evidence>
<dbReference type="PANTHER" id="PTHR47926">
    <property type="entry name" value="PENTATRICOPEPTIDE REPEAT-CONTAINING PROTEIN"/>
    <property type="match status" value="1"/>
</dbReference>
<reference evidence="4" key="1">
    <citation type="submission" date="2020-02" db="EMBL/GenBank/DDBJ databases">
        <authorList>
            <person name="Scholz U."/>
            <person name="Mascher M."/>
            <person name="Fiebig A."/>
        </authorList>
    </citation>
    <scope>NUCLEOTIDE SEQUENCE</scope>
</reference>
<keyword evidence="2" id="KW-0677">Repeat</keyword>
<dbReference type="InterPro" id="IPR046960">
    <property type="entry name" value="PPR_At4g14850-like_plant"/>
</dbReference>
<dbReference type="GO" id="GO:0003729">
    <property type="term" value="F:mRNA binding"/>
    <property type="evidence" value="ECO:0007669"/>
    <property type="project" value="UniProtKB-ARBA"/>
</dbReference>
<proteinExistence type="inferred from homology"/>
<dbReference type="Pfam" id="PF13041">
    <property type="entry name" value="PPR_2"/>
    <property type="match status" value="2"/>
</dbReference>
<dbReference type="Gene3D" id="1.25.40.10">
    <property type="entry name" value="Tetratricopeptide repeat domain"/>
    <property type="match status" value="3"/>
</dbReference>
<evidence type="ECO:0000313" key="4">
    <source>
        <dbReference type="EMBL" id="CAA7406230.1"/>
    </source>
</evidence>
<dbReference type="InterPro" id="IPR046848">
    <property type="entry name" value="E_motif"/>
</dbReference>